<proteinExistence type="predicted"/>
<protein>
    <submittedName>
        <fullName evidence="2">Uncharacterized protein</fullName>
    </submittedName>
</protein>
<accession>A0ABQ8GBB8</accession>
<name>A0ABQ8GBB8_9PEZI</name>
<sequence>MRTGVGSRSSVTQAGPPPQSDLSWRRDSGNGHLLETRSPSAGCVLRVSFYFSSEVESWGSPLDERHADETLLRAFVAISGKARLGVDVCTSAHVMCWMRAGGGEGRERARQPSRHPRSTCQWKTLHRKARRSATRAREALIRYAGSAPAVELESNTQAKQSQSPIRCMPCGLLVGNVQLAGPIRSQPAPSSSTVVLSSGLFYSCCMSPLSPPSPSATTWRASFFRLRHPSAFRQCRADGPASCAWAASLLSTGWVGGYPSIVGRVGRW</sequence>
<dbReference type="EMBL" id="JAGTJR010000012">
    <property type="protein sequence ID" value="KAH7051016.1"/>
    <property type="molecule type" value="Genomic_DNA"/>
</dbReference>
<evidence type="ECO:0000313" key="2">
    <source>
        <dbReference type="EMBL" id="KAH7051016.1"/>
    </source>
</evidence>
<evidence type="ECO:0000313" key="3">
    <source>
        <dbReference type="Proteomes" id="UP000774617"/>
    </source>
</evidence>
<reference evidence="2 3" key="1">
    <citation type="journal article" date="2021" name="Nat. Commun.">
        <title>Genetic determinants of endophytism in the Arabidopsis root mycobiome.</title>
        <authorList>
            <person name="Mesny F."/>
            <person name="Miyauchi S."/>
            <person name="Thiergart T."/>
            <person name="Pickel B."/>
            <person name="Atanasova L."/>
            <person name="Karlsson M."/>
            <person name="Huettel B."/>
            <person name="Barry K.W."/>
            <person name="Haridas S."/>
            <person name="Chen C."/>
            <person name="Bauer D."/>
            <person name="Andreopoulos W."/>
            <person name="Pangilinan J."/>
            <person name="LaButti K."/>
            <person name="Riley R."/>
            <person name="Lipzen A."/>
            <person name="Clum A."/>
            <person name="Drula E."/>
            <person name="Henrissat B."/>
            <person name="Kohler A."/>
            <person name="Grigoriev I.V."/>
            <person name="Martin F.M."/>
            <person name="Hacquard S."/>
        </authorList>
    </citation>
    <scope>NUCLEOTIDE SEQUENCE [LARGE SCALE GENOMIC DNA]</scope>
    <source>
        <strain evidence="2 3">MPI-SDFR-AT-0080</strain>
    </source>
</reference>
<keyword evidence="3" id="KW-1185">Reference proteome</keyword>
<dbReference type="Proteomes" id="UP000774617">
    <property type="component" value="Unassembled WGS sequence"/>
</dbReference>
<comment type="caution">
    <text evidence="2">The sequence shown here is derived from an EMBL/GenBank/DDBJ whole genome shotgun (WGS) entry which is preliminary data.</text>
</comment>
<feature type="region of interest" description="Disordered" evidence="1">
    <location>
        <begin position="1"/>
        <end position="35"/>
    </location>
</feature>
<evidence type="ECO:0000256" key="1">
    <source>
        <dbReference type="SAM" id="MobiDB-lite"/>
    </source>
</evidence>
<organism evidence="2 3">
    <name type="scientific">Macrophomina phaseolina</name>
    <dbReference type="NCBI Taxonomy" id="35725"/>
    <lineage>
        <taxon>Eukaryota</taxon>
        <taxon>Fungi</taxon>
        <taxon>Dikarya</taxon>
        <taxon>Ascomycota</taxon>
        <taxon>Pezizomycotina</taxon>
        <taxon>Dothideomycetes</taxon>
        <taxon>Dothideomycetes incertae sedis</taxon>
        <taxon>Botryosphaeriales</taxon>
        <taxon>Botryosphaeriaceae</taxon>
        <taxon>Macrophomina</taxon>
    </lineage>
</organism>
<gene>
    <name evidence="2" type="ORF">B0J12DRAFT_75554</name>
</gene>
<feature type="compositionally biased region" description="Polar residues" evidence="1">
    <location>
        <begin position="1"/>
        <end position="13"/>
    </location>
</feature>